<dbReference type="KEGG" id="nnu:104600692"/>
<dbReference type="eggNOG" id="KOG0228">
    <property type="taxonomic scope" value="Eukaryota"/>
</dbReference>
<evidence type="ECO:0000256" key="4">
    <source>
        <dbReference type="RuleBase" id="RU362110"/>
    </source>
</evidence>
<evidence type="ECO:0000313" key="5">
    <source>
        <dbReference type="Proteomes" id="UP000189703"/>
    </source>
</evidence>
<reference evidence="6" key="1">
    <citation type="submission" date="2025-08" db="UniProtKB">
        <authorList>
            <consortium name="RefSeq"/>
        </authorList>
    </citation>
    <scope>IDENTIFICATION</scope>
</reference>
<dbReference type="OrthoDB" id="202537at2759"/>
<dbReference type="Gene3D" id="2.115.10.20">
    <property type="entry name" value="Glycosyl hydrolase domain, family 43"/>
    <property type="match status" value="1"/>
</dbReference>
<dbReference type="InterPro" id="IPR023296">
    <property type="entry name" value="Glyco_hydro_beta-prop_sf"/>
</dbReference>
<dbReference type="CDD" id="cd18624">
    <property type="entry name" value="GH32_Fruct1-like"/>
    <property type="match status" value="1"/>
</dbReference>
<dbReference type="FunFam" id="2.115.10.20:FF:000001">
    <property type="entry name" value="Beta-fructofuranosidase, insoluble isoenzyme CWINV1"/>
    <property type="match status" value="1"/>
</dbReference>
<dbReference type="PROSITE" id="PS00609">
    <property type="entry name" value="GLYCOSYL_HYDROL_F32"/>
    <property type="match status" value="1"/>
</dbReference>
<dbReference type="GO" id="GO:0005975">
    <property type="term" value="P:carbohydrate metabolic process"/>
    <property type="evidence" value="ECO:0007669"/>
    <property type="project" value="InterPro"/>
</dbReference>
<dbReference type="GeneID" id="104600692"/>
<keyword evidence="5" id="KW-1185">Reference proteome</keyword>
<dbReference type="Gene3D" id="2.60.120.560">
    <property type="entry name" value="Exo-inulinase, domain 1"/>
    <property type="match status" value="1"/>
</dbReference>
<dbReference type="OMA" id="VFWHDES"/>
<protein>
    <submittedName>
        <fullName evidence="6">Beta-fructofuranosidase, insoluble isoenzyme CWINV1</fullName>
    </submittedName>
</protein>
<dbReference type="AlphaFoldDB" id="A0A1U8AIU4"/>
<gene>
    <name evidence="6" type="primary">LOC104600692</name>
</gene>
<accession>A0A1U8AIU4</accession>
<evidence type="ECO:0000256" key="3">
    <source>
        <dbReference type="ARBA" id="ARBA00023295"/>
    </source>
</evidence>
<sequence>MTMAFSRIWYIGLCSVLLLLHRGAEASHPIYMHLQSVQSTSAVDHQPYRTAYHFQPPQNWMNDPNGPMIYKGIYHLFYQYNPFGAVWGNIVWAHSTSTDLVNWVRHDPAIYPSEPFDIKGCWSGSATFLPGGKPAILYTGIDPQNRQVQNLAFPKNLSDPLLREWIKLAQNPLMAPINGINASSFRDPTTGWRGADGRWRVIIGSKRRRRGMAILYRSKDFIHWTKSQHPLHSSDNTGMWECPDFFPVSPNGKMGLDTSVINPGVKHVLKVSLDDTKHEYYTIGTYDPAKDQYSPDPGSVDNGSGLRYDYGKFYASKTFFDDSKKRRILWGWINESSSVADDVEKGWSGLQAIPRLLWLDSSGKQLVQWPIVEIEQLRGDQVNLANKEIKGGSVLEVSGITASQADIEVSFDLSKLEKAEVMNPSWVNPQLLCSKKGASVKGGIGPFGLLVLASKDMKEQTAIFFRVFKDGKRYVVLMCSDQSRSSLGKDIDKTSYGAFVDVDPLHEKLSLRTLIDHSIVESFGGQGKACITARVYPKLAIGNGAHLFAFNNGAESVKIASLSAWSMKRAHINEA</sequence>
<dbReference type="InterPro" id="IPR050551">
    <property type="entry name" value="Fructan_Metab_Enzymes"/>
</dbReference>
<dbReference type="InterPro" id="IPR013148">
    <property type="entry name" value="Glyco_hydro_32_N"/>
</dbReference>
<dbReference type="RefSeq" id="XP_010262081.1">
    <property type="nucleotide sequence ID" value="XM_010263779.2"/>
</dbReference>
<evidence type="ECO:0000256" key="1">
    <source>
        <dbReference type="ARBA" id="ARBA00009902"/>
    </source>
</evidence>
<dbReference type="Proteomes" id="UP000189703">
    <property type="component" value="Unplaced"/>
</dbReference>
<dbReference type="SUPFAM" id="SSF49899">
    <property type="entry name" value="Concanavalin A-like lectins/glucanases"/>
    <property type="match status" value="1"/>
</dbReference>
<evidence type="ECO:0000256" key="2">
    <source>
        <dbReference type="ARBA" id="ARBA00022801"/>
    </source>
</evidence>
<name>A0A1U8AIU4_NELNU</name>
<keyword evidence="3 4" id="KW-0326">Glycosidase</keyword>
<dbReference type="InterPro" id="IPR013320">
    <property type="entry name" value="ConA-like_dom_sf"/>
</dbReference>
<dbReference type="InterPro" id="IPR013189">
    <property type="entry name" value="Glyco_hydro_32_C"/>
</dbReference>
<dbReference type="PANTHER" id="PTHR31953">
    <property type="entry name" value="BETA-FRUCTOFURANOSIDASE, INSOLUBLE ISOENZYME CWINV1-RELATED"/>
    <property type="match status" value="1"/>
</dbReference>
<dbReference type="FunCoup" id="A0A1U8AIU4">
    <property type="interactions" value="209"/>
</dbReference>
<proteinExistence type="inferred from homology"/>
<comment type="similarity">
    <text evidence="1 4">Belongs to the glycosyl hydrolase 32 family.</text>
</comment>
<dbReference type="STRING" id="4432.A0A1U8AIU4"/>
<dbReference type="GO" id="GO:0004553">
    <property type="term" value="F:hydrolase activity, hydrolyzing O-glycosyl compounds"/>
    <property type="evidence" value="ECO:0007669"/>
    <property type="project" value="InterPro"/>
</dbReference>
<dbReference type="InterPro" id="IPR018053">
    <property type="entry name" value="Glyco_hydro_32_AS"/>
</dbReference>
<dbReference type="Pfam" id="PF08244">
    <property type="entry name" value="Glyco_hydro_32C"/>
    <property type="match status" value="1"/>
</dbReference>
<dbReference type="Pfam" id="PF00251">
    <property type="entry name" value="Glyco_hydro_32N"/>
    <property type="match status" value="1"/>
</dbReference>
<dbReference type="SUPFAM" id="SSF75005">
    <property type="entry name" value="Arabinanase/levansucrase/invertase"/>
    <property type="match status" value="1"/>
</dbReference>
<keyword evidence="2 4" id="KW-0378">Hydrolase</keyword>
<dbReference type="FunFam" id="2.60.120.560:FF:000002">
    <property type="entry name" value="Beta-fructofuranosidase, insoluble isoenzyme CWINV1"/>
    <property type="match status" value="1"/>
</dbReference>
<dbReference type="InterPro" id="IPR001362">
    <property type="entry name" value="Glyco_hydro_32"/>
</dbReference>
<organism evidence="5 6">
    <name type="scientific">Nelumbo nucifera</name>
    <name type="common">Sacred lotus</name>
    <dbReference type="NCBI Taxonomy" id="4432"/>
    <lineage>
        <taxon>Eukaryota</taxon>
        <taxon>Viridiplantae</taxon>
        <taxon>Streptophyta</taxon>
        <taxon>Embryophyta</taxon>
        <taxon>Tracheophyta</taxon>
        <taxon>Spermatophyta</taxon>
        <taxon>Magnoliopsida</taxon>
        <taxon>Proteales</taxon>
        <taxon>Nelumbonaceae</taxon>
        <taxon>Nelumbo</taxon>
    </lineage>
</organism>
<dbReference type="SMART" id="SM00640">
    <property type="entry name" value="Glyco_32"/>
    <property type="match status" value="1"/>
</dbReference>
<evidence type="ECO:0000313" key="6">
    <source>
        <dbReference type="RefSeq" id="XP_010262081.1"/>
    </source>
</evidence>